<reference evidence="6" key="1">
    <citation type="submission" date="2023-07" db="EMBL/GenBank/DDBJ databases">
        <title>A chromosome-level genome assembly of Lolium multiflorum.</title>
        <authorList>
            <person name="Chen Y."/>
            <person name="Copetti D."/>
            <person name="Kolliker R."/>
            <person name="Studer B."/>
        </authorList>
    </citation>
    <scope>NUCLEOTIDE SEQUENCE</scope>
    <source>
        <strain evidence="6">02402/16</strain>
        <tissue evidence="6">Leaf</tissue>
    </source>
</reference>
<dbReference type="InterPro" id="IPR003959">
    <property type="entry name" value="ATPase_AAA_core"/>
</dbReference>
<accession>A0AAD8RLZ1</accession>
<dbReference type="PRINTS" id="PR00300">
    <property type="entry name" value="CLPPROTEASEA"/>
</dbReference>
<protein>
    <submittedName>
        <fullName evidence="6">Uncharacterized protein</fullName>
    </submittedName>
</protein>
<evidence type="ECO:0000313" key="7">
    <source>
        <dbReference type="Proteomes" id="UP001231189"/>
    </source>
</evidence>
<dbReference type="GO" id="GO:0016887">
    <property type="term" value="F:ATP hydrolysis activity"/>
    <property type="evidence" value="ECO:0007669"/>
    <property type="project" value="InterPro"/>
</dbReference>
<feature type="domain" description="AAA+ ATPase" evidence="4">
    <location>
        <begin position="78"/>
        <end position="223"/>
    </location>
</feature>
<dbReference type="Pfam" id="PF00004">
    <property type="entry name" value="AAA"/>
    <property type="match status" value="1"/>
</dbReference>
<evidence type="ECO:0000313" key="6">
    <source>
        <dbReference type="EMBL" id="KAK1627443.1"/>
    </source>
</evidence>
<dbReference type="InterPro" id="IPR018368">
    <property type="entry name" value="ClpA/B_CS1"/>
</dbReference>
<evidence type="ECO:0000256" key="3">
    <source>
        <dbReference type="ARBA" id="ARBA00023186"/>
    </source>
</evidence>
<evidence type="ECO:0000256" key="1">
    <source>
        <dbReference type="ARBA" id="ARBA00022741"/>
    </source>
</evidence>
<dbReference type="SMART" id="SM00382">
    <property type="entry name" value="AAA"/>
    <property type="match status" value="2"/>
</dbReference>
<dbReference type="Gene3D" id="3.40.50.300">
    <property type="entry name" value="P-loop containing nucleotide triphosphate hydrolases"/>
    <property type="match status" value="2"/>
</dbReference>
<dbReference type="AlphaFoldDB" id="A0AAD8RLZ1"/>
<name>A0AAD8RLZ1_LOLMU</name>
<dbReference type="InterPro" id="IPR019489">
    <property type="entry name" value="Clp_ATPase_C"/>
</dbReference>
<dbReference type="GO" id="GO:0005524">
    <property type="term" value="F:ATP binding"/>
    <property type="evidence" value="ECO:0007669"/>
    <property type="project" value="UniProtKB-KW"/>
</dbReference>
<dbReference type="FunFam" id="3.40.50.300:FF:000025">
    <property type="entry name" value="ATP-dependent Clp protease subunit"/>
    <property type="match status" value="1"/>
</dbReference>
<dbReference type="InterPro" id="IPR001270">
    <property type="entry name" value="ClpA/B"/>
</dbReference>
<dbReference type="CDD" id="cd19499">
    <property type="entry name" value="RecA-like_ClpB_Hsp104-like"/>
    <property type="match status" value="1"/>
</dbReference>
<keyword evidence="2" id="KW-0067">ATP-binding</keyword>
<gene>
    <name evidence="6" type="ORF">QYE76_001758</name>
</gene>
<dbReference type="GO" id="GO:0034605">
    <property type="term" value="P:cellular response to heat"/>
    <property type="evidence" value="ECO:0007669"/>
    <property type="project" value="TreeGrafter"/>
</dbReference>
<organism evidence="6 7">
    <name type="scientific">Lolium multiflorum</name>
    <name type="common">Italian ryegrass</name>
    <name type="synonym">Lolium perenne subsp. multiflorum</name>
    <dbReference type="NCBI Taxonomy" id="4521"/>
    <lineage>
        <taxon>Eukaryota</taxon>
        <taxon>Viridiplantae</taxon>
        <taxon>Streptophyta</taxon>
        <taxon>Embryophyta</taxon>
        <taxon>Tracheophyta</taxon>
        <taxon>Spermatophyta</taxon>
        <taxon>Magnoliopsida</taxon>
        <taxon>Liliopsida</taxon>
        <taxon>Poales</taxon>
        <taxon>Poaceae</taxon>
        <taxon>BOP clade</taxon>
        <taxon>Pooideae</taxon>
        <taxon>Poodae</taxon>
        <taxon>Poeae</taxon>
        <taxon>Poeae Chloroplast Group 2 (Poeae type)</taxon>
        <taxon>Loliodinae</taxon>
        <taxon>Loliinae</taxon>
        <taxon>Lolium</taxon>
    </lineage>
</organism>
<keyword evidence="7" id="KW-1185">Reference proteome</keyword>
<evidence type="ECO:0000259" key="4">
    <source>
        <dbReference type="SMART" id="SM00382"/>
    </source>
</evidence>
<dbReference type="Pfam" id="PF10431">
    <property type="entry name" value="ClpB_D2-small"/>
    <property type="match status" value="1"/>
</dbReference>
<dbReference type="SUPFAM" id="SSF52540">
    <property type="entry name" value="P-loop containing nucleoside triphosphate hydrolases"/>
    <property type="match status" value="2"/>
</dbReference>
<evidence type="ECO:0000256" key="2">
    <source>
        <dbReference type="ARBA" id="ARBA00022840"/>
    </source>
</evidence>
<comment type="caution">
    <text evidence="6">The sequence shown here is derived from an EMBL/GenBank/DDBJ whole genome shotgun (WGS) entry which is preliminary data.</text>
</comment>
<feature type="domain" description="Clp ATPase C-terminal" evidence="5">
    <location>
        <begin position="536"/>
        <end position="627"/>
    </location>
</feature>
<dbReference type="InterPro" id="IPR050130">
    <property type="entry name" value="ClpA_ClpB"/>
</dbReference>
<dbReference type="Pfam" id="PF07724">
    <property type="entry name" value="AAA_2"/>
    <property type="match status" value="1"/>
</dbReference>
<keyword evidence="1" id="KW-0547">Nucleotide-binding</keyword>
<dbReference type="PROSITE" id="PS00870">
    <property type="entry name" value="CLPAB_1"/>
    <property type="match status" value="1"/>
</dbReference>
<dbReference type="GO" id="GO:0005737">
    <property type="term" value="C:cytoplasm"/>
    <property type="evidence" value="ECO:0007669"/>
    <property type="project" value="TreeGrafter"/>
</dbReference>
<keyword evidence="3" id="KW-0143">Chaperone</keyword>
<dbReference type="EMBL" id="JAUUTY010000005">
    <property type="protein sequence ID" value="KAK1627443.1"/>
    <property type="molecule type" value="Genomic_DNA"/>
</dbReference>
<proteinExistence type="predicted"/>
<dbReference type="InterPro" id="IPR003593">
    <property type="entry name" value="AAA+_ATPase"/>
</dbReference>
<dbReference type="CDD" id="cd00009">
    <property type="entry name" value="AAA"/>
    <property type="match status" value="1"/>
</dbReference>
<dbReference type="PANTHER" id="PTHR11638">
    <property type="entry name" value="ATP-DEPENDENT CLP PROTEASE"/>
    <property type="match status" value="1"/>
</dbReference>
<dbReference type="Pfam" id="PF17871">
    <property type="entry name" value="AAA_lid_9"/>
    <property type="match status" value="1"/>
</dbReference>
<evidence type="ECO:0000259" key="5">
    <source>
        <dbReference type="SMART" id="SM01086"/>
    </source>
</evidence>
<dbReference type="Proteomes" id="UP001231189">
    <property type="component" value="Unassembled WGS sequence"/>
</dbReference>
<feature type="domain" description="AAA+ ATPase" evidence="4">
    <location>
        <begin position="371"/>
        <end position="505"/>
    </location>
</feature>
<dbReference type="PANTHER" id="PTHR11638:SF157">
    <property type="entry name" value="AAA+ ATPASE DOMAIN-CONTAINING PROTEIN"/>
    <property type="match status" value="1"/>
</dbReference>
<sequence>MSRLLQHVGLSKDTAHITLLGISAAVLSMAAWRLYKQEVKSLVSRPALLKTLDAGKLDPVIGRDDEIDRVICILCRRTKNCAALVGAAGVGKTAIAEGLALRIAAGDVPDALAGARVAELDVGAMVAGTRWRGMFEQRLKDAIAQAADSDGKLILFIDEMHMIVGAGDRGGTGDAANILKPALARGRIRCVGATTSQEYRKHIEKDSALERRFQKVDVQEPSVEATIAILQGLKKRYQKHHGLTIDDDALVAAVRLADRYITGRQFPDKAIDLMDEACTAVKLRKQKQVQNIQGSTISESKEVLTVGPGHVAQAVSRWTKIPITTFDEDGEKLINLAQKLHERVVGQNEAVNLVAQEVLRSRAGFGQSGQPVGSFLFLGPTGVGKTELAKSLAEKLFDNEKALIRLDMSEYAESGSVLRLIGGPRSYEEGELTEKVRSQPFSVILFDEVDKANPSIVKILIQILGDGMLTDGKGRAVDFKNTIIIMTSNLGAENLSTRIAGENIETKRDILMKKVEECFKHELINKLSEIVMFEPLSHDELREIVKIQMKGVIATVADKGVSLFASDAALDVICSKSHNDVYGARPIKRWMKKNVTTVLADMLVNGEACRGSTISMHAADDKRGLKYQVMTKQEVTDPLGL</sequence>
<dbReference type="SMART" id="SM01086">
    <property type="entry name" value="ClpB_D2-small"/>
    <property type="match status" value="1"/>
</dbReference>
<dbReference type="InterPro" id="IPR041546">
    <property type="entry name" value="ClpA/ClpB_AAA_lid"/>
</dbReference>
<dbReference type="Gene3D" id="1.10.8.60">
    <property type="match status" value="2"/>
</dbReference>
<dbReference type="InterPro" id="IPR027417">
    <property type="entry name" value="P-loop_NTPase"/>
</dbReference>